<dbReference type="RefSeq" id="WP_345338413.1">
    <property type="nucleotide sequence ID" value="NZ_BAABLI010000005.1"/>
</dbReference>
<comment type="caution">
    <text evidence="2">The sequence shown here is derived from an EMBL/GenBank/DDBJ whole genome shotgun (WGS) entry which is preliminary data.</text>
</comment>
<dbReference type="HAMAP" id="MF_02233">
    <property type="entry name" value="UbiV"/>
    <property type="match status" value="1"/>
</dbReference>
<protein>
    <recommendedName>
        <fullName evidence="1">Ubiquinone biosynthesis protein UbiV</fullName>
    </recommendedName>
</protein>
<dbReference type="Proteomes" id="UP001597380">
    <property type="component" value="Unassembled WGS sequence"/>
</dbReference>
<keyword evidence="1" id="KW-0831">Ubiquinone biosynthesis</keyword>
<sequence length="291" mass="32905">MKISLGPVRYFWPKQDIAEFYDNAINSDADIIYLGEVVCSKRRELTTPDWIELAKSLADNSDKQIVLSTLALISAPSELSELSRYCDNGDLLVEANDMAAVQQMHERKLPFVVGSQINCYNLSALKRLLSMGMSRWVMPVELSSEWLRTLLDEAKQEGIREQFEVEVQAHGHLPLAYSARCFTARSEDRPKDKCEKCCINYPQGRGVDSQEGERLFTLNGLETQSGLSYNLKNEMPTMAEFVDIARISPEQLDIAPVVTAFKQQLEAPAFEPLTKQECNGYWHKVAGMDQL</sequence>
<evidence type="ECO:0000313" key="2">
    <source>
        <dbReference type="EMBL" id="MFD2095254.1"/>
    </source>
</evidence>
<keyword evidence="3" id="KW-1185">Reference proteome</keyword>
<dbReference type="PANTHER" id="PTHR30217:SF11">
    <property type="entry name" value="UBIQUINONE BIOSYNTHESIS PROTEIN UBIV"/>
    <property type="match status" value="1"/>
</dbReference>
<dbReference type="EMBL" id="JBHUHT010000008">
    <property type="protein sequence ID" value="MFD2095254.1"/>
    <property type="molecule type" value="Genomic_DNA"/>
</dbReference>
<reference evidence="3" key="1">
    <citation type="journal article" date="2019" name="Int. J. Syst. Evol. Microbiol.">
        <title>The Global Catalogue of Microorganisms (GCM) 10K type strain sequencing project: providing services to taxonomists for standard genome sequencing and annotation.</title>
        <authorList>
            <consortium name="The Broad Institute Genomics Platform"/>
            <consortium name="The Broad Institute Genome Sequencing Center for Infectious Disease"/>
            <person name="Wu L."/>
            <person name="Ma J."/>
        </authorList>
    </citation>
    <scope>NUCLEOTIDE SEQUENCE [LARGE SCALE GENOMIC DNA]</scope>
    <source>
        <strain evidence="3">CGMCC 1.10992</strain>
    </source>
</reference>
<dbReference type="Pfam" id="PF01136">
    <property type="entry name" value="Peptidase_U32"/>
    <property type="match status" value="1"/>
</dbReference>
<keyword evidence="1" id="KW-0411">Iron-sulfur</keyword>
<gene>
    <name evidence="1" type="primary">ubiV</name>
    <name evidence="2" type="ORF">ACFSJ3_04595</name>
</gene>
<feature type="binding site" evidence="1">
    <location>
        <position position="194"/>
    </location>
    <ligand>
        <name>[4Fe-4S] cluster</name>
        <dbReference type="ChEBI" id="CHEBI:49883"/>
    </ligand>
</feature>
<feature type="binding site" evidence="1">
    <location>
        <position position="39"/>
    </location>
    <ligand>
        <name>[4Fe-4S] cluster</name>
        <dbReference type="ChEBI" id="CHEBI:49883"/>
    </ligand>
</feature>
<proteinExistence type="inferred from homology"/>
<keyword evidence="1" id="KW-0004">4Fe-4S</keyword>
<comment type="cofactor">
    <cofactor evidence="1">
        <name>[4Fe-4S] cluster</name>
        <dbReference type="ChEBI" id="CHEBI:49883"/>
    </cofactor>
</comment>
<comment type="pathway">
    <text evidence="1">Cofactor biosynthesis; ubiquinone biosynthesis.</text>
</comment>
<name>A0ABW4XML2_9GAMM</name>
<feature type="binding site" evidence="1">
    <location>
        <position position="181"/>
    </location>
    <ligand>
        <name>[4Fe-4S] cluster</name>
        <dbReference type="ChEBI" id="CHEBI:49883"/>
    </ligand>
</feature>
<comment type="subunit">
    <text evidence="1">Forms a heterodimer with UbiU.</text>
</comment>
<dbReference type="InterPro" id="IPR001539">
    <property type="entry name" value="Peptidase_U32"/>
</dbReference>
<dbReference type="PANTHER" id="PTHR30217">
    <property type="entry name" value="PEPTIDASE U32 FAMILY"/>
    <property type="match status" value="1"/>
</dbReference>
<organism evidence="2 3">
    <name type="scientific">Corallincola platygyrae</name>
    <dbReference type="NCBI Taxonomy" id="1193278"/>
    <lineage>
        <taxon>Bacteria</taxon>
        <taxon>Pseudomonadati</taxon>
        <taxon>Pseudomonadota</taxon>
        <taxon>Gammaproteobacteria</taxon>
        <taxon>Alteromonadales</taxon>
        <taxon>Psychromonadaceae</taxon>
        <taxon>Corallincola</taxon>
    </lineage>
</organism>
<accession>A0ABW4XML2</accession>
<keyword evidence="1" id="KW-0479">Metal-binding</keyword>
<dbReference type="InterPro" id="IPR043693">
    <property type="entry name" value="UbiV"/>
</dbReference>
<comment type="similarity">
    <text evidence="1">Belongs to the peptidase U32 family. UbiV subfamily.</text>
</comment>
<keyword evidence="1" id="KW-0408">Iron</keyword>
<evidence type="ECO:0000256" key="1">
    <source>
        <dbReference type="HAMAP-Rule" id="MF_02233"/>
    </source>
</evidence>
<evidence type="ECO:0000313" key="3">
    <source>
        <dbReference type="Proteomes" id="UP001597380"/>
    </source>
</evidence>
<feature type="binding site" evidence="1">
    <location>
        <position position="198"/>
    </location>
    <ligand>
        <name>[4Fe-4S] cluster</name>
        <dbReference type="ChEBI" id="CHEBI:49883"/>
    </ligand>
</feature>
<dbReference type="NCBIfam" id="NF011991">
    <property type="entry name" value="PRK15447.1"/>
    <property type="match status" value="1"/>
</dbReference>
<comment type="function">
    <text evidence="1">Required for O(2)-independent ubiquinone (coenzyme Q) biosynthesis. Together with UbiU, is essential for the C6-hydroxylation reaction in the oxygen-independent ubiquinone biosynthesis pathway.</text>
</comment>
<dbReference type="InterPro" id="IPR051454">
    <property type="entry name" value="RNA/ubiquinone_mod_enzymes"/>
</dbReference>